<sequence>MALNRAGTVLDTAAQPAGINQPGMQELISNAQMKKALSPAGRLQAAERNIIADYMNSLVGQSNAPR</sequence>
<accession>A0ABY2APB6</accession>
<dbReference type="Proteomes" id="UP000292554">
    <property type="component" value="Unassembled WGS sequence"/>
</dbReference>
<dbReference type="RefSeq" id="WP_131414339.1">
    <property type="nucleotide sequence ID" value="NZ_SJXE01000001.1"/>
</dbReference>
<organism evidence="1 2">
    <name type="scientific">Corallincola luteus</name>
    <dbReference type="NCBI Taxonomy" id="1775177"/>
    <lineage>
        <taxon>Bacteria</taxon>
        <taxon>Pseudomonadati</taxon>
        <taxon>Pseudomonadota</taxon>
        <taxon>Gammaproteobacteria</taxon>
        <taxon>Alteromonadales</taxon>
        <taxon>Psychromonadaceae</taxon>
        <taxon>Corallincola</taxon>
    </lineage>
</organism>
<protein>
    <recommendedName>
        <fullName evidence="3">Cytochrome c domain-containing protein</fullName>
    </recommendedName>
</protein>
<name>A0ABY2APB6_9GAMM</name>
<gene>
    <name evidence="1" type="ORF">EZV61_03470</name>
</gene>
<evidence type="ECO:0000313" key="2">
    <source>
        <dbReference type="Proteomes" id="UP000292554"/>
    </source>
</evidence>
<comment type="caution">
    <text evidence="1">The sequence shown here is derived from an EMBL/GenBank/DDBJ whole genome shotgun (WGS) entry which is preliminary data.</text>
</comment>
<reference evidence="1 2" key="1">
    <citation type="submission" date="2019-02" db="EMBL/GenBank/DDBJ databases">
        <title>Corallincola luteus sp. nov., a marine bacterium isolated from surface sediment of Bohai Sea in China.</title>
        <authorList>
            <person name="Ren Q."/>
        </authorList>
    </citation>
    <scope>NUCLEOTIDE SEQUENCE [LARGE SCALE GENOMIC DNA]</scope>
    <source>
        <strain evidence="1 2">DASS28</strain>
    </source>
</reference>
<evidence type="ECO:0000313" key="1">
    <source>
        <dbReference type="EMBL" id="TCI05036.1"/>
    </source>
</evidence>
<keyword evidence="2" id="KW-1185">Reference proteome</keyword>
<evidence type="ECO:0008006" key="3">
    <source>
        <dbReference type="Google" id="ProtNLM"/>
    </source>
</evidence>
<proteinExistence type="predicted"/>
<dbReference type="EMBL" id="SJXE01000001">
    <property type="protein sequence ID" value="TCI05036.1"/>
    <property type="molecule type" value="Genomic_DNA"/>
</dbReference>